<evidence type="ECO:0000256" key="2">
    <source>
        <dbReference type="SAM" id="MobiDB-lite"/>
    </source>
</evidence>
<dbReference type="AlphaFoldDB" id="A0A343TJP8"/>
<sequence length="199" mass="21830">MSRSNGHDEWEITLQKTAAKQDQVVLPAVRDDLPRLEETIQQLAERLDAQAQRIDDLEARLEAIVGVPGPDASNHEKRVRDARQILLRRAEARGGKASMYWRELADALAGHGHGDLVPQQVHRVFEDVAQSDGFSLATGKRDVAQTDDRSDVREVQVVECDLDAVPGIDPANNVVSGEGHQPTAHTVGQDGHTTNVTQD</sequence>
<protein>
    <submittedName>
        <fullName evidence="3">Uncharacterized protein</fullName>
    </submittedName>
</protein>
<dbReference type="GeneID" id="37878047"/>
<evidence type="ECO:0000313" key="3">
    <source>
        <dbReference type="EMBL" id="AUX09320.1"/>
    </source>
</evidence>
<keyword evidence="1" id="KW-0175">Coiled coil</keyword>
<dbReference type="EMBL" id="CP025066">
    <property type="protein sequence ID" value="AUX09320.1"/>
    <property type="molecule type" value="Genomic_DNA"/>
</dbReference>
<accession>A0A343TJP8</accession>
<reference evidence="4" key="1">
    <citation type="submission" date="2017-11" db="EMBL/GenBank/DDBJ databases">
        <title>Phenotypic and genomic properties of facultatively anaerobic sulfur-reducing natronoarchaea from hypersaline soda lakes.</title>
        <authorList>
            <person name="Sorokin D.Y."/>
            <person name="Kublanov I.V."/>
            <person name="Roman P."/>
            <person name="Sinninghe Damste J.S."/>
            <person name="Golyshin P.N."/>
            <person name="Rojo D."/>
            <person name="Ciordia S."/>
            <person name="Mena M.D.C."/>
            <person name="Ferrer M."/>
            <person name="Messina E."/>
            <person name="Smedile F."/>
            <person name="La Spada G."/>
            <person name="La Cono V."/>
            <person name="Yakimov M.M."/>
        </authorList>
    </citation>
    <scope>NUCLEOTIDE SEQUENCE [LARGE SCALE GENOMIC DNA]</scope>
    <source>
        <strain evidence="4">AArc-Sl</strain>
    </source>
</reference>
<feature type="coiled-coil region" evidence="1">
    <location>
        <begin position="26"/>
        <end position="60"/>
    </location>
</feature>
<evidence type="ECO:0000256" key="1">
    <source>
        <dbReference type="SAM" id="Coils"/>
    </source>
</evidence>
<dbReference type="Proteomes" id="UP000263012">
    <property type="component" value="Chromosome"/>
</dbReference>
<organism evidence="3 4">
    <name type="scientific">Halalkaliarchaeum desulfuricum</name>
    <dbReference type="NCBI Taxonomy" id="2055893"/>
    <lineage>
        <taxon>Archaea</taxon>
        <taxon>Methanobacteriati</taxon>
        <taxon>Methanobacteriota</taxon>
        <taxon>Stenosarchaea group</taxon>
        <taxon>Halobacteria</taxon>
        <taxon>Halobacteriales</taxon>
        <taxon>Haloferacaceae</taxon>
        <taxon>Halalkaliarchaeum</taxon>
    </lineage>
</organism>
<proteinExistence type="predicted"/>
<dbReference type="KEGG" id="hdf:AArcSl_1691"/>
<gene>
    <name evidence="3" type="ORF">AArcSl_1691</name>
</gene>
<name>A0A343TJP8_9EURY</name>
<feature type="region of interest" description="Disordered" evidence="2">
    <location>
        <begin position="169"/>
        <end position="199"/>
    </location>
</feature>
<feature type="compositionally biased region" description="Polar residues" evidence="2">
    <location>
        <begin position="183"/>
        <end position="199"/>
    </location>
</feature>
<keyword evidence="4" id="KW-1185">Reference proteome</keyword>
<evidence type="ECO:0000313" key="4">
    <source>
        <dbReference type="Proteomes" id="UP000263012"/>
    </source>
</evidence>
<dbReference type="RefSeq" id="WP_119817718.1">
    <property type="nucleotide sequence ID" value="NZ_CP025066.1"/>
</dbReference>